<feature type="transmembrane region" description="Helical" evidence="7">
    <location>
        <begin position="57"/>
        <end position="78"/>
    </location>
</feature>
<proteinExistence type="inferred from homology"/>
<keyword evidence="10" id="KW-1185">Reference proteome</keyword>
<dbReference type="InterPro" id="IPR051790">
    <property type="entry name" value="Cytochrome_c-biogenesis_DsbD"/>
</dbReference>
<dbReference type="KEGG" id="nall:PP769_00490"/>
<feature type="transmembrane region" description="Helical" evidence="7">
    <location>
        <begin position="12"/>
        <end position="36"/>
    </location>
</feature>
<keyword evidence="5 7" id="KW-1133">Transmembrane helix</keyword>
<evidence type="ECO:0000256" key="1">
    <source>
        <dbReference type="ARBA" id="ARBA00004141"/>
    </source>
</evidence>
<evidence type="ECO:0000259" key="8">
    <source>
        <dbReference type="Pfam" id="PF02683"/>
    </source>
</evidence>
<dbReference type="Pfam" id="PF02683">
    <property type="entry name" value="DsbD_TM"/>
    <property type="match status" value="1"/>
</dbReference>
<comment type="similarity">
    <text evidence="2">Belongs to the DsbD family.</text>
</comment>
<dbReference type="EMBL" id="CP116967">
    <property type="protein sequence ID" value="WNM58270.1"/>
    <property type="molecule type" value="Genomic_DNA"/>
</dbReference>
<feature type="transmembrane region" description="Helical" evidence="7">
    <location>
        <begin position="206"/>
        <end position="228"/>
    </location>
</feature>
<comment type="subcellular location">
    <subcellularLocation>
        <location evidence="1">Membrane</location>
        <topology evidence="1">Multi-pass membrane protein</topology>
    </subcellularLocation>
</comment>
<sequence length="249" mass="26820">MIDSISQVSLLAAFSAGLLSFVSPCVLPLVPSYLSYITGLSVENLAKVEERERFKSAIILNALLFIAGFSTVFIAFGASASLMGQLLYDYQDVIRKVGGVLIIIFGLYLLGILKLSFFMTERRLMHFETRPVGYLGSFLIGTAFAAGWTPCVGPVLGAILAYASTTESMSSGVMLLSAYSLGLGLPFFLTAFGMDTFLSYFKNLRSYLGGVSFISGGLLVAVGVMIYADSLTLITSFLERNGIGWYIGQ</sequence>
<dbReference type="InterPro" id="IPR003834">
    <property type="entry name" value="Cyt_c_assmbl_TM_dom"/>
</dbReference>
<keyword evidence="3 7" id="KW-0812">Transmembrane</keyword>
<feature type="transmembrane region" description="Helical" evidence="7">
    <location>
        <begin position="98"/>
        <end position="120"/>
    </location>
</feature>
<reference evidence="9 10" key="1">
    <citation type="submission" date="2023-01" db="EMBL/GenBank/DDBJ databases">
        <title>Cultivation and genomic characterization of new, ubiquitous marine nitrite-oxidizing bacteria from the Nitrospirales.</title>
        <authorList>
            <person name="Mueller A.J."/>
            <person name="Daebeler A."/>
            <person name="Herbold C.W."/>
            <person name="Kirkegaard R.H."/>
            <person name="Daims H."/>
        </authorList>
    </citation>
    <scope>NUCLEOTIDE SEQUENCE [LARGE SCALE GENOMIC DNA]</scope>
    <source>
        <strain evidence="9 10">VA</strain>
    </source>
</reference>
<evidence type="ECO:0000256" key="2">
    <source>
        <dbReference type="ARBA" id="ARBA00006143"/>
    </source>
</evidence>
<feature type="transmembrane region" description="Helical" evidence="7">
    <location>
        <begin position="174"/>
        <end position="194"/>
    </location>
</feature>
<dbReference type="Proteomes" id="UP001302719">
    <property type="component" value="Chromosome"/>
</dbReference>
<organism evidence="9 10">
    <name type="scientific">Candidatus Nitrospira allomarina</name>
    <dbReference type="NCBI Taxonomy" id="3020900"/>
    <lineage>
        <taxon>Bacteria</taxon>
        <taxon>Pseudomonadati</taxon>
        <taxon>Nitrospirota</taxon>
        <taxon>Nitrospiria</taxon>
        <taxon>Nitrospirales</taxon>
        <taxon>Nitrospiraceae</taxon>
        <taxon>Nitrospira</taxon>
    </lineage>
</organism>
<evidence type="ECO:0000256" key="6">
    <source>
        <dbReference type="ARBA" id="ARBA00023136"/>
    </source>
</evidence>
<evidence type="ECO:0000313" key="9">
    <source>
        <dbReference type="EMBL" id="WNM58270.1"/>
    </source>
</evidence>
<evidence type="ECO:0000256" key="3">
    <source>
        <dbReference type="ARBA" id="ARBA00022692"/>
    </source>
</evidence>
<keyword evidence="4" id="KW-0201">Cytochrome c-type biogenesis</keyword>
<gene>
    <name evidence="9" type="ORF">PP769_00490</name>
</gene>
<dbReference type="PANTHER" id="PTHR31272:SF4">
    <property type="entry name" value="CYTOCHROME C-TYPE BIOGENESIS PROTEIN HI_1454-RELATED"/>
    <property type="match status" value="1"/>
</dbReference>
<keyword evidence="6 7" id="KW-0472">Membrane</keyword>
<feature type="domain" description="Cytochrome C biogenesis protein transmembrane" evidence="8">
    <location>
        <begin position="9"/>
        <end position="225"/>
    </location>
</feature>
<dbReference type="RefSeq" id="WP_312643863.1">
    <property type="nucleotide sequence ID" value="NZ_CP116967.1"/>
</dbReference>
<dbReference type="PANTHER" id="PTHR31272">
    <property type="entry name" value="CYTOCHROME C-TYPE BIOGENESIS PROTEIN HI_1454-RELATED"/>
    <property type="match status" value="1"/>
</dbReference>
<protein>
    <submittedName>
        <fullName evidence="9">Cytochrome c biogenesis protein CcdA</fullName>
    </submittedName>
</protein>
<evidence type="ECO:0000313" key="10">
    <source>
        <dbReference type="Proteomes" id="UP001302719"/>
    </source>
</evidence>
<dbReference type="GO" id="GO:0016020">
    <property type="term" value="C:membrane"/>
    <property type="evidence" value="ECO:0007669"/>
    <property type="project" value="UniProtKB-SubCell"/>
</dbReference>
<name>A0AA96GDN0_9BACT</name>
<accession>A0AA96GDN0</accession>
<dbReference type="AlphaFoldDB" id="A0AA96GDN0"/>
<evidence type="ECO:0000256" key="4">
    <source>
        <dbReference type="ARBA" id="ARBA00022748"/>
    </source>
</evidence>
<feature type="transmembrane region" description="Helical" evidence="7">
    <location>
        <begin position="132"/>
        <end position="162"/>
    </location>
</feature>
<evidence type="ECO:0000256" key="7">
    <source>
        <dbReference type="SAM" id="Phobius"/>
    </source>
</evidence>
<dbReference type="GO" id="GO:0017004">
    <property type="term" value="P:cytochrome complex assembly"/>
    <property type="evidence" value="ECO:0007669"/>
    <property type="project" value="UniProtKB-KW"/>
</dbReference>
<evidence type="ECO:0000256" key="5">
    <source>
        <dbReference type="ARBA" id="ARBA00022989"/>
    </source>
</evidence>